<feature type="domain" description="Methyltransferase type 11" evidence="2">
    <location>
        <begin position="69"/>
        <end position="167"/>
    </location>
</feature>
<keyword evidence="4" id="KW-1185">Reference proteome</keyword>
<dbReference type="PANTHER" id="PTHR44068">
    <property type="entry name" value="ZGC:194242"/>
    <property type="match status" value="1"/>
</dbReference>
<evidence type="ECO:0000259" key="2">
    <source>
        <dbReference type="Pfam" id="PF08241"/>
    </source>
</evidence>
<dbReference type="PANTHER" id="PTHR44068:SF11">
    <property type="entry name" value="GERANYL DIPHOSPHATE 2-C-METHYLTRANSFERASE"/>
    <property type="match status" value="1"/>
</dbReference>
<name>A0A7S7SPH2_PALFE</name>
<dbReference type="GO" id="GO:0032259">
    <property type="term" value="P:methylation"/>
    <property type="evidence" value="ECO:0007669"/>
    <property type="project" value="UniProtKB-KW"/>
</dbReference>
<dbReference type="InterPro" id="IPR013216">
    <property type="entry name" value="Methyltransf_11"/>
</dbReference>
<dbReference type="RefSeq" id="WP_194453265.1">
    <property type="nucleotide sequence ID" value="NZ_CP063849.1"/>
</dbReference>
<evidence type="ECO:0000256" key="1">
    <source>
        <dbReference type="ARBA" id="ARBA00022679"/>
    </source>
</evidence>
<protein>
    <submittedName>
        <fullName evidence="3">Class I SAM-dependent methyltransferase</fullName>
    </submittedName>
</protein>
<dbReference type="GO" id="GO:0008757">
    <property type="term" value="F:S-adenosylmethionine-dependent methyltransferase activity"/>
    <property type="evidence" value="ECO:0007669"/>
    <property type="project" value="InterPro"/>
</dbReference>
<sequence length="273" mass="30651">MITADQEREFYDRQYRQFLELPDHALRIDRSILVGNCNNPAHPFYERRRLYLASMQALETEPFPGKRVLDYGCGPADFGVWMATESAEVTLLDLSPLAVELGLKRARASGAARRVKGVAADASSLDMFADNAFDLVFACASLHHTLKYPGAMEELARIMRPGARLVLCETWGGNPLLEAARQWRARVEGELEEQGEDIILSSKELKLLEAHFGDIRVQHLNLLAMGKRLLRGKFEKSWARAAVSVLEKTDRAVITICPPLKDWCGEAVITARR</sequence>
<keyword evidence="1 3" id="KW-0808">Transferase</keyword>
<keyword evidence="3" id="KW-0489">Methyltransferase</keyword>
<dbReference type="AlphaFoldDB" id="A0A7S7SPH2"/>
<dbReference type="InterPro" id="IPR050447">
    <property type="entry name" value="Erg6_SMT_methyltransf"/>
</dbReference>
<dbReference type="EMBL" id="CP063849">
    <property type="protein sequence ID" value="QOY91611.1"/>
    <property type="molecule type" value="Genomic_DNA"/>
</dbReference>
<reference evidence="3 4" key="1">
    <citation type="submission" date="2020-10" db="EMBL/GenBank/DDBJ databases">
        <title>Complete genome sequence of Paludibaculum fermentans P105T, a facultatively anaerobic acidobacterium capable of dissimilatory Fe(III) reduction.</title>
        <authorList>
            <person name="Dedysh S.N."/>
            <person name="Beletsky A.V."/>
            <person name="Kulichevskaya I.S."/>
            <person name="Mardanov A.V."/>
            <person name="Ravin N.V."/>
        </authorList>
    </citation>
    <scope>NUCLEOTIDE SEQUENCE [LARGE SCALE GENOMIC DNA]</scope>
    <source>
        <strain evidence="3 4">P105</strain>
    </source>
</reference>
<dbReference type="InterPro" id="IPR029063">
    <property type="entry name" value="SAM-dependent_MTases_sf"/>
</dbReference>
<dbReference type="Proteomes" id="UP000593892">
    <property type="component" value="Chromosome"/>
</dbReference>
<dbReference type="Gene3D" id="3.40.50.150">
    <property type="entry name" value="Vaccinia Virus protein VP39"/>
    <property type="match status" value="1"/>
</dbReference>
<dbReference type="Pfam" id="PF08241">
    <property type="entry name" value="Methyltransf_11"/>
    <property type="match status" value="1"/>
</dbReference>
<dbReference type="KEGG" id="pfer:IRI77_17190"/>
<dbReference type="CDD" id="cd02440">
    <property type="entry name" value="AdoMet_MTases"/>
    <property type="match status" value="1"/>
</dbReference>
<accession>A0A7S7SPH2</accession>
<dbReference type="SUPFAM" id="SSF53335">
    <property type="entry name" value="S-adenosyl-L-methionine-dependent methyltransferases"/>
    <property type="match status" value="1"/>
</dbReference>
<evidence type="ECO:0000313" key="4">
    <source>
        <dbReference type="Proteomes" id="UP000593892"/>
    </source>
</evidence>
<evidence type="ECO:0000313" key="3">
    <source>
        <dbReference type="EMBL" id="QOY91611.1"/>
    </source>
</evidence>
<proteinExistence type="predicted"/>
<organism evidence="3 4">
    <name type="scientific">Paludibaculum fermentans</name>
    <dbReference type="NCBI Taxonomy" id="1473598"/>
    <lineage>
        <taxon>Bacteria</taxon>
        <taxon>Pseudomonadati</taxon>
        <taxon>Acidobacteriota</taxon>
        <taxon>Terriglobia</taxon>
        <taxon>Bryobacterales</taxon>
        <taxon>Bryobacteraceae</taxon>
        <taxon>Paludibaculum</taxon>
    </lineage>
</organism>
<gene>
    <name evidence="3" type="ORF">IRI77_17190</name>
</gene>